<name>A0A7D0GH13_9CAUD</name>
<evidence type="ECO:0000313" key="3">
    <source>
        <dbReference type="Proteomes" id="UP000502146"/>
    </source>
</evidence>
<proteinExistence type="predicted"/>
<keyword evidence="3" id="KW-1185">Reference proteome</keyword>
<dbReference type="EMBL" id="MN023176">
    <property type="protein sequence ID" value="QDH85597.1"/>
    <property type="molecule type" value="Genomic_DNA"/>
</dbReference>
<reference evidence="2 3" key="1">
    <citation type="submission" date="2019-06" db="EMBL/GenBank/DDBJ databases">
        <title>DNA tandem repeats contribute to Brevibacterium aurantiacum phages genetic diversity.</title>
        <authorList>
            <person name="de Melo A.G."/>
            <person name="Rousseau G.M."/>
            <person name="Tremblay D.M."/>
            <person name="Labrie S.J."/>
            <person name="Moineau S."/>
        </authorList>
    </citation>
    <scope>NUCLEOTIDE SEQUENCE [LARGE SCALE GENOMIC DNA]</scope>
</reference>
<accession>A0A7D0GH13</accession>
<gene>
    <name evidence="2" type="ORF">AGM1_0007</name>
</gene>
<evidence type="ECO:0000256" key="1">
    <source>
        <dbReference type="SAM" id="MobiDB-lite"/>
    </source>
</evidence>
<feature type="region of interest" description="Disordered" evidence="1">
    <location>
        <begin position="32"/>
        <end position="69"/>
    </location>
</feature>
<protein>
    <submittedName>
        <fullName evidence="2">Uncharacterized protein</fullName>
    </submittedName>
</protein>
<sequence>MTLVKGPNGIVVDVASTVASGLIGGGYVVAVDSKDSGHTPDQTTDVTAEDEEETAPAKPAGNASKGDWEAYALSQGFGEEQLDGLKQREIRDLLDE</sequence>
<dbReference type="Proteomes" id="UP000502146">
    <property type="component" value="Segment"/>
</dbReference>
<evidence type="ECO:0000313" key="2">
    <source>
        <dbReference type="EMBL" id="QDH85597.1"/>
    </source>
</evidence>
<organism evidence="2 3">
    <name type="scientific">Brevibacterium phage AGM1</name>
    <dbReference type="NCBI Taxonomy" id="2591411"/>
    <lineage>
        <taxon>Viruses</taxon>
        <taxon>Duplodnaviria</taxon>
        <taxon>Heunggongvirae</taxon>
        <taxon>Uroviricota</taxon>
        <taxon>Caudoviricetes</taxon>
        <taxon>Agmunavirus</taxon>
        <taxon>Agmunavirus AGM1</taxon>
    </lineage>
</organism>